<keyword evidence="25" id="KW-1185">Reference proteome</keyword>
<dbReference type="GO" id="GO:0050661">
    <property type="term" value="F:NADP binding"/>
    <property type="evidence" value="ECO:0007669"/>
    <property type="project" value="UniProtKB-UniRule"/>
</dbReference>
<keyword evidence="7 20" id="KW-0256">Endoplasmic reticulum</keyword>
<dbReference type="Pfam" id="PF00667">
    <property type="entry name" value="FAD_binding_1"/>
    <property type="match status" value="1"/>
</dbReference>
<evidence type="ECO:0000256" key="21">
    <source>
        <dbReference type="PIRNR" id="PIRNR000208"/>
    </source>
</evidence>
<evidence type="ECO:0000256" key="7">
    <source>
        <dbReference type="ARBA" id="ARBA00022824"/>
    </source>
</evidence>
<evidence type="ECO:0000256" key="17">
    <source>
        <dbReference type="ARBA" id="ARBA00023166"/>
    </source>
</evidence>
<dbReference type="EMBL" id="CABFWN010000004">
    <property type="protein sequence ID" value="VUG19256.1"/>
    <property type="molecule type" value="Genomic_DNA"/>
</dbReference>
<keyword evidence="4 20" id="KW-0288">FMN</keyword>
<evidence type="ECO:0000256" key="10">
    <source>
        <dbReference type="ARBA" id="ARBA00022955"/>
    </source>
</evidence>
<evidence type="ECO:0000256" key="19">
    <source>
        <dbReference type="ARBA" id="ARBA00049342"/>
    </source>
</evidence>
<dbReference type="InterPro" id="IPR008254">
    <property type="entry name" value="Flavodoxin/NO_synth"/>
</dbReference>
<dbReference type="Gene3D" id="2.40.30.10">
    <property type="entry name" value="Translation factors"/>
    <property type="match status" value="1"/>
</dbReference>
<dbReference type="GO" id="GO:0006696">
    <property type="term" value="P:ergosterol biosynthetic process"/>
    <property type="evidence" value="ECO:0007669"/>
    <property type="project" value="UniProtKB-UniRule"/>
</dbReference>
<gene>
    <name evidence="24" type="primary">NCP1</name>
    <name evidence="24" type="ORF">DEBR0S4_14312G</name>
</gene>
<dbReference type="InterPro" id="IPR017938">
    <property type="entry name" value="Riboflavin_synthase-like_b-brl"/>
</dbReference>
<dbReference type="FunFam" id="3.40.50.80:FF:000001">
    <property type="entry name" value="NADPH--cytochrome P450 reductase 1"/>
    <property type="match status" value="1"/>
</dbReference>
<feature type="binding site" evidence="20">
    <location>
        <begin position="152"/>
        <end position="161"/>
    </location>
    <ligand>
        <name>FMN</name>
        <dbReference type="ChEBI" id="CHEBI:58210"/>
    </ligand>
</feature>
<evidence type="ECO:0000256" key="12">
    <source>
        <dbReference type="ARBA" id="ARBA00023002"/>
    </source>
</evidence>
<feature type="binding site" evidence="20">
    <location>
        <position position="679"/>
    </location>
    <ligand>
        <name>FAD</name>
        <dbReference type="ChEBI" id="CHEBI:57692"/>
    </ligand>
</feature>
<dbReference type="GO" id="GO:0005886">
    <property type="term" value="C:plasma membrane"/>
    <property type="evidence" value="ECO:0007669"/>
    <property type="project" value="UniProtKB-SubCell"/>
</dbReference>
<keyword evidence="5 20" id="KW-0812">Transmembrane</keyword>
<evidence type="ECO:0000256" key="13">
    <source>
        <dbReference type="ARBA" id="ARBA00023011"/>
    </source>
</evidence>
<comment type="catalytic activity">
    <reaction evidence="19 20 21">
        <text>2 oxidized [cytochrome P450] + NADPH = 2 reduced [cytochrome P450] + NADP(+) + H(+)</text>
        <dbReference type="Rhea" id="RHEA:24040"/>
        <dbReference type="Rhea" id="RHEA-COMP:14627"/>
        <dbReference type="Rhea" id="RHEA-COMP:14628"/>
        <dbReference type="ChEBI" id="CHEBI:15378"/>
        <dbReference type="ChEBI" id="CHEBI:55376"/>
        <dbReference type="ChEBI" id="CHEBI:57783"/>
        <dbReference type="ChEBI" id="CHEBI:58349"/>
        <dbReference type="ChEBI" id="CHEBI:60344"/>
        <dbReference type="EC" id="1.6.2.4"/>
    </reaction>
</comment>
<evidence type="ECO:0000259" key="23">
    <source>
        <dbReference type="PROSITE" id="PS51384"/>
    </source>
</evidence>
<dbReference type="Pfam" id="PF00258">
    <property type="entry name" value="Flavodoxin_1"/>
    <property type="match status" value="1"/>
</dbReference>
<comment type="cofactor">
    <cofactor evidence="20">
        <name>FAD</name>
        <dbReference type="ChEBI" id="CHEBI:57692"/>
    </cofactor>
    <text evidence="20">Binds 1 FAD per monomer.</text>
</comment>
<keyword evidence="15 20" id="KW-0496">Mitochondrion</keyword>
<feature type="domain" description="FAD-binding FR-type" evidence="23">
    <location>
        <begin position="264"/>
        <end position="509"/>
    </location>
</feature>
<keyword evidence="17 20" id="KW-1207">Sterol metabolism</keyword>
<comment type="cofactor">
    <cofactor evidence="20">
        <name>FMN</name>
        <dbReference type="ChEBI" id="CHEBI:58210"/>
    </cofactor>
    <text evidence="20">Binds 1 FMN per monomer.</text>
</comment>
<dbReference type="InterPro" id="IPR003097">
    <property type="entry name" value="CysJ-like_FAD-binding"/>
</dbReference>
<dbReference type="GO" id="GO:0050660">
    <property type="term" value="F:flavin adenine dinucleotide binding"/>
    <property type="evidence" value="ECO:0007669"/>
    <property type="project" value="UniProtKB-UniRule"/>
</dbReference>
<dbReference type="GO" id="GO:0005741">
    <property type="term" value="C:mitochondrial outer membrane"/>
    <property type="evidence" value="ECO:0007669"/>
    <property type="project" value="UniProtKB-SubCell"/>
</dbReference>
<dbReference type="AlphaFoldDB" id="A0A7D9CZT5"/>
<dbReference type="PANTHER" id="PTHR19384">
    <property type="entry name" value="NITRIC OXIDE SYNTHASE-RELATED"/>
    <property type="match status" value="1"/>
</dbReference>
<evidence type="ECO:0000313" key="24">
    <source>
        <dbReference type="EMBL" id="VUG19256.1"/>
    </source>
</evidence>
<keyword evidence="18 20" id="KW-0753">Steroid metabolism</keyword>
<feature type="binding site" evidence="20">
    <location>
        <begin position="472"/>
        <end position="475"/>
    </location>
    <ligand>
        <name>FAD</name>
        <dbReference type="ChEBI" id="CHEBI:57692"/>
    </ligand>
</feature>
<dbReference type="Pfam" id="PF00175">
    <property type="entry name" value="NAD_binding_1"/>
    <property type="match status" value="1"/>
</dbReference>
<feature type="binding site" evidence="20">
    <location>
        <position position="641"/>
    </location>
    <ligand>
        <name>NADP(+)</name>
        <dbReference type="ChEBI" id="CHEBI:58349"/>
    </ligand>
</feature>
<evidence type="ECO:0000256" key="8">
    <source>
        <dbReference type="ARBA" id="ARBA00022827"/>
    </source>
</evidence>
<evidence type="ECO:0000256" key="11">
    <source>
        <dbReference type="ARBA" id="ARBA00022989"/>
    </source>
</evidence>
<dbReference type="Gene3D" id="3.40.50.80">
    <property type="entry name" value="Nucleotide-binding domain of ferredoxin-NADP reductase (FNR) module"/>
    <property type="match status" value="1"/>
</dbReference>
<keyword evidence="3 20" id="KW-0285">Flavoprotein</keyword>
<evidence type="ECO:0000256" key="3">
    <source>
        <dbReference type="ARBA" id="ARBA00022630"/>
    </source>
</evidence>
<dbReference type="PROSITE" id="PS50902">
    <property type="entry name" value="FLAVODOXIN_LIKE"/>
    <property type="match status" value="1"/>
</dbReference>
<keyword evidence="13 20" id="KW-0756">Sterol biosynthesis</keyword>
<evidence type="ECO:0000313" key="25">
    <source>
        <dbReference type="Proteomes" id="UP000478008"/>
    </source>
</evidence>
<sequence length="679" mass="76227">MAIDPLDLFILIVIIAGFAAYFSKGKLWAKDGEDVSAYGSGSRDLVETLNETGKKALVLFGSQTGTAEDYAHKFAKEFQSRFGVPTMCADLADYDYDNFDKIASEVSGFKMVFFFTATYGEGDPTDNALDFFDYLDNDCEDLSGLKFACFGLGNSTYEFYNATGKRTSKTLKSKNAKQIGELGLGDDGMATMDEDYLAWKDSMFAVLKNTLKLDEKELEYEPSMEVSENDTLTKESPEVALGEPDSRYVNINNDGTKAEFFDHTHPFLAPVVFSKELCPKRHCIHVELDLSNSNIKYLTGDHLAIWPSNPDSKVTKFVEALGLEDKKDHVIDIKSLDPTVRCEIPTPTTYAAVIRYYLEISGPVSRQFVKSVVQFSPDEETKQRVETISNDKSLFQKEITDKGFNVADALLSLSNGAKWNTLPFAFIIESIAHIQPRYYSISSSSLYDKEKVHATVMVEANDVPNTTRMTTGVCSNLIFDLEVKQNHVTDVKPYENYDLDGPRGKFSKFKLPVHVRRSTFKLPSNSNTPVIMVGPGTGVAPFRGFIRERVKQAENGDKGGKMILFYGCRRSTDDYLYKDEWPEYAKTLGGDLKIVTAFSRETAKKVYVQHKMLEHSKEIFDLLEKGAFFYVCGDASRMARDVQKALTSIIAKENNVSAEDAADIVKDLKVENRYQEDVW</sequence>
<keyword evidence="12 20" id="KW-0560">Oxidoreductase</keyword>
<comment type="function">
    <text evidence="20">This enzyme is required for electron transfer from NADP to cytochrome P450 in microsomes. It can also provide electron transfer to heme oxygenase and cytochrome B5. Involved in ergosterol biosynthesis.</text>
</comment>
<keyword evidence="10 20" id="KW-0752">Steroid biosynthesis</keyword>
<feature type="transmembrane region" description="Helical" evidence="20">
    <location>
        <begin position="6"/>
        <end position="23"/>
    </location>
</feature>
<accession>A0A7D9CZT5</accession>
<feature type="binding site" evidence="20">
    <location>
        <begin position="605"/>
        <end position="609"/>
    </location>
    <ligand>
        <name>NADP(+)</name>
        <dbReference type="ChEBI" id="CHEBI:58349"/>
    </ligand>
</feature>
<evidence type="ECO:0000256" key="6">
    <source>
        <dbReference type="ARBA" id="ARBA00022787"/>
    </source>
</evidence>
<keyword evidence="8 20" id="KW-0274">FAD</keyword>
<evidence type="ECO:0000256" key="14">
    <source>
        <dbReference type="ARBA" id="ARBA00023098"/>
    </source>
</evidence>
<dbReference type="InterPro" id="IPR023208">
    <property type="entry name" value="P450R"/>
</dbReference>
<keyword evidence="6 20" id="KW-1000">Mitochondrion outer membrane</keyword>
<reference evidence="24 25" key="1">
    <citation type="submission" date="2019-07" db="EMBL/GenBank/DDBJ databases">
        <authorList>
            <person name="Friedrich A."/>
            <person name="Schacherer J."/>
        </authorList>
    </citation>
    <scope>NUCLEOTIDE SEQUENCE [LARGE SCALE GENOMIC DNA]</scope>
</reference>
<keyword evidence="9 20" id="KW-0521">NADP</keyword>
<dbReference type="InterPro" id="IPR017927">
    <property type="entry name" value="FAD-bd_FR_type"/>
</dbReference>
<evidence type="ECO:0000256" key="5">
    <source>
        <dbReference type="ARBA" id="ARBA00022692"/>
    </source>
</evidence>
<dbReference type="Gene3D" id="1.20.990.10">
    <property type="entry name" value="NADPH-cytochrome p450 Reductase, Chain A, domain 3"/>
    <property type="match status" value="1"/>
</dbReference>
<dbReference type="SUPFAM" id="SSF52343">
    <property type="entry name" value="Ferredoxin reductase-like, C-terminal NADP-linked domain"/>
    <property type="match status" value="1"/>
</dbReference>
<evidence type="ECO:0000256" key="15">
    <source>
        <dbReference type="ARBA" id="ARBA00023128"/>
    </source>
</evidence>
<comment type="similarity">
    <text evidence="20 21">In the C-terminal section; belongs to the flavoprotein pyridine nucleotide cytochrome reductase family.</text>
</comment>
<keyword evidence="11 20" id="KW-1133">Transmembrane helix</keyword>
<dbReference type="InterPro" id="IPR029039">
    <property type="entry name" value="Flavoprotein-like_sf"/>
</dbReference>
<comment type="subcellular location">
    <subcellularLocation>
        <location evidence="20">Endoplasmic reticulum membrane</location>
        <topology evidence="20">Single-pass membrane protein</topology>
        <orientation evidence="20">Cytoplasmic side</orientation>
    </subcellularLocation>
    <subcellularLocation>
        <location evidence="20">Mitochondrion outer membrane</location>
        <topology evidence="20">Single-pass membrane protein</topology>
        <orientation evidence="20">Cytoplasmic side</orientation>
    </subcellularLocation>
    <subcellularLocation>
        <location evidence="20">Cell membrane</location>
        <topology evidence="20">Single-pass membrane protein</topology>
        <orientation evidence="20">Cytoplasmic side</orientation>
    </subcellularLocation>
</comment>
<dbReference type="InterPro" id="IPR001433">
    <property type="entry name" value="OxRdtase_FAD/NAD-bd"/>
</dbReference>
<keyword evidence="16 20" id="KW-0472">Membrane</keyword>
<feature type="binding site" evidence="20">
    <location>
        <begin position="437"/>
        <end position="440"/>
    </location>
    <ligand>
        <name>FAD</name>
        <dbReference type="ChEBI" id="CHEBI:57692"/>
    </ligand>
</feature>
<dbReference type="HAMAP" id="MF_03212">
    <property type="entry name" value="NCPR"/>
    <property type="match status" value="1"/>
</dbReference>
<dbReference type="GO" id="GO:0010181">
    <property type="term" value="F:FMN binding"/>
    <property type="evidence" value="ECO:0007669"/>
    <property type="project" value="UniProtKB-UniRule"/>
</dbReference>
<dbReference type="PROSITE" id="PS51384">
    <property type="entry name" value="FAD_FR"/>
    <property type="match status" value="1"/>
</dbReference>
<dbReference type="PIRSF" id="PIRSF000208">
    <property type="entry name" value="P450R"/>
    <property type="match status" value="1"/>
</dbReference>
<evidence type="ECO:0000256" key="18">
    <source>
        <dbReference type="ARBA" id="ARBA00023221"/>
    </source>
</evidence>
<dbReference type="InterPro" id="IPR001094">
    <property type="entry name" value="Flavdoxin-like"/>
</dbReference>
<dbReference type="GO" id="GO:0005789">
    <property type="term" value="C:endoplasmic reticulum membrane"/>
    <property type="evidence" value="ECO:0007669"/>
    <property type="project" value="UniProtKB-SubCell"/>
</dbReference>
<feature type="binding site" evidence="20">
    <location>
        <position position="187"/>
    </location>
    <ligand>
        <name>FMN</name>
        <dbReference type="ChEBI" id="CHEBI:58210"/>
    </ligand>
</feature>
<organism evidence="24 25">
    <name type="scientific">Dekkera bruxellensis</name>
    <name type="common">Brettanomyces custersii</name>
    <dbReference type="NCBI Taxonomy" id="5007"/>
    <lineage>
        <taxon>Eukaryota</taxon>
        <taxon>Fungi</taxon>
        <taxon>Dikarya</taxon>
        <taxon>Ascomycota</taxon>
        <taxon>Saccharomycotina</taxon>
        <taxon>Pichiomycetes</taxon>
        <taxon>Pichiales</taxon>
        <taxon>Pichiaceae</taxon>
        <taxon>Brettanomyces</taxon>
    </lineage>
</organism>
<evidence type="ECO:0000256" key="16">
    <source>
        <dbReference type="ARBA" id="ARBA00023136"/>
    </source>
</evidence>
<evidence type="ECO:0000256" key="9">
    <source>
        <dbReference type="ARBA" id="ARBA00022857"/>
    </source>
</evidence>
<dbReference type="InterPro" id="IPR039261">
    <property type="entry name" value="FNR_nucleotide-bd"/>
</dbReference>
<dbReference type="Proteomes" id="UP000478008">
    <property type="component" value="Unassembled WGS sequence"/>
</dbReference>
<feature type="binding site" evidence="20">
    <location>
        <begin position="62"/>
        <end position="67"/>
    </location>
    <ligand>
        <name>FMN</name>
        <dbReference type="ChEBI" id="CHEBI:58210"/>
    </ligand>
</feature>
<dbReference type="SUPFAM" id="SSF52218">
    <property type="entry name" value="Flavoproteins"/>
    <property type="match status" value="1"/>
</dbReference>
<dbReference type="Gene3D" id="3.40.50.360">
    <property type="match status" value="1"/>
</dbReference>
<feature type="binding site" evidence="20">
    <location>
        <position position="537"/>
    </location>
    <ligand>
        <name>NADP(+)</name>
        <dbReference type="ChEBI" id="CHEBI:58349"/>
    </ligand>
</feature>
<comment type="caution">
    <text evidence="20">Lacks conserved residue(s) required for the propagation of feature annotation.</text>
</comment>
<dbReference type="EC" id="1.6.2.4" evidence="20 21"/>
<dbReference type="PRINTS" id="PR00371">
    <property type="entry name" value="FPNCR"/>
</dbReference>
<evidence type="ECO:0000256" key="2">
    <source>
        <dbReference type="ARBA" id="ARBA00022516"/>
    </source>
</evidence>
<comment type="similarity">
    <text evidence="20">In the N-terminal section; belongs to the flavodoxin family.</text>
</comment>
<proteinExistence type="inferred from homology"/>
<keyword evidence="14 20" id="KW-0443">Lipid metabolism</keyword>
<evidence type="ECO:0000256" key="1">
    <source>
        <dbReference type="ARBA" id="ARBA00022475"/>
    </source>
</evidence>
<dbReference type="PRINTS" id="PR00369">
    <property type="entry name" value="FLAVODOXIN"/>
</dbReference>
<dbReference type="SUPFAM" id="SSF63380">
    <property type="entry name" value="Riboflavin synthase domain-like"/>
    <property type="match status" value="1"/>
</dbReference>
<dbReference type="GO" id="GO:0005829">
    <property type="term" value="C:cytosol"/>
    <property type="evidence" value="ECO:0007669"/>
    <property type="project" value="TreeGrafter"/>
</dbReference>
<dbReference type="InterPro" id="IPR023173">
    <property type="entry name" value="NADPH_Cyt_P450_Rdtase_alpha"/>
</dbReference>
<feature type="domain" description="Flavodoxin-like" evidence="22">
    <location>
        <begin position="56"/>
        <end position="204"/>
    </location>
</feature>
<evidence type="ECO:0000256" key="4">
    <source>
        <dbReference type="ARBA" id="ARBA00022643"/>
    </source>
</evidence>
<protein>
    <recommendedName>
        <fullName evidence="20 21">NADPH--cytochrome P450 reductase</fullName>
        <shortName evidence="20">CPR</shortName>
        <shortName evidence="20">P450R</shortName>
        <ecNumber evidence="20 21">1.6.2.4</ecNumber>
    </recommendedName>
</protein>
<evidence type="ECO:0000256" key="20">
    <source>
        <dbReference type="HAMAP-Rule" id="MF_03212"/>
    </source>
</evidence>
<comment type="similarity">
    <text evidence="20">Belongs to the NADPH--cytochrome P450 reductase family.</text>
</comment>
<evidence type="ECO:0000259" key="22">
    <source>
        <dbReference type="PROSITE" id="PS50902"/>
    </source>
</evidence>
<dbReference type="PANTHER" id="PTHR19384:SF17">
    <property type="entry name" value="NADPH--CYTOCHROME P450 REDUCTASE"/>
    <property type="match status" value="1"/>
</dbReference>
<feature type="binding site" evidence="20">
    <location>
        <begin position="117"/>
        <end position="120"/>
    </location>
    <ligand>
        <name>FMN</name>
        <dbReference type="ChEBI" id="CHEBI:58210"/>
    </ligand>
</feature>
<feature type="binding site" evidence="20">
    <location>
        <position position="281"/>
    </location>
    <ligand>
        <name>NADP(+)</name>
        <dbReference type="ChEBI" id="CHEBI:58349"/>
    </ligand>
</feature>
<name>A0A7D9CZT5_DEKBR</name>
<feature type="binding site" evidence="20">
    <location>
        <begin position="599"/>
        <end position="600"/>
    </location>
    <ligand>
        <name>NADP(+)</name>
        <dbReference type="ChEBI" id="CHEBI:58349"/>
    </ligand>
</feature>
<dbReference type="FunFam" id="1.20.990.10:FF:000009">
    <property type="entry name" value="NADPH--cytochrome P450 reductase"/>
    <property type="match status" value="1"/>
</dbReference>
<dbReference type="GO" id="GO:0003958">
    <property type="term" value="F:NADPH-hemoprotein reductase activity"/>
    <property type="evidence" value="ECO:0007669"/>
    <property type="project" value="UniProtKB-UniRule"/>
</dbReference>
<dbReference type="CDD" id="cd06204">
    <property type="entry name" value="CYPOR"/>
    <property type="match status" value="1"/>
</dbReference>
<keyword evidence="1 20" id="KW-1003">Cell membrane</keyword>
<keyword evidence="2 20" id="KW-0444">Lipid biosynthesis</keyword>
<dbReference type="FunFam" id="3.40.50.360:FF:000036">
    <property type="entry name" value="NADPH--cytochrome P450 reductase"/>
    <property type="match status" value="1"/>
</dbReference>
<dbReference type="InterPro" id="IPR001709">
    <property type="entry name" value="Flavoprot_Pyr_Nucl_cyt_Rdtase"/>
</dbReference>